<evidence type="ECO:0000313" key="5">
    <source>
        <dbReference type="EMBL" id="MFC4533059.1"/>
    </source>
</evidence>
<evidence type="ECO:0000256" key="3">
    <source>
        <dbReference type="SAM" id="MobiDB-lite"/>
    </source>
</evidence>
<dbReference type="Proteomes" id="UP001596004">
    <property type="component" value="Unassembled WGS sequence"/>
</dbReference>
<proteinExistence type="predicted"/>
<evidence type="ECO:0000256" key="1">
    <source>
        <dbReference type="ARBA" id="ARBA00023125"/>
    </source>
</evidence>
<dbReference type="InterPro" id="IPR044068">
    <property type="entry name" value="CB"/>
</dbReference>
<dbReference type="EMBL" id="JBHSFP010000013">
    <property type="protein sequence ID" value="MFC4533059.1"/>
    <property type="molecule type" value="Genomic_DNA"/>
</dbReference>
<dbReference type="Pfam" id="PF14657">
    <property type="entry name" value="Arm-DNA-bind_4"/>
    <property type="match status" value="1"/>
</dbReference>
<keyword evidence="6" id="KW-1185">Reference proteome</keyword>
<dbReference type="PROSITE" id="PS51900">
    <property type="entry name" value="CB"/>
    <property type="match status" value="1"/>
</dbReference>
<feature type="region of interest" description="Disordered" evidence="3">
    <location>
        <begin position="1"/>
        <end position="28"/>
    </location>
</feature>
<feature type="compositionally biased region" description="Basic and acidic residues" evidence="3">
    <location>
        <begin position="186"/>
        <end position="217"/>
    </location>
</feature>
<feature type="region of interest" description="Disordered" evidence="3">
    <location>
        <begin position="183"/>
        <end position="217"/>
    </location>
</feature>
<gene>
    <name evidence="5" type="ORF">ACFO60_19965</name>
</gene>
<dbReference type="SUPFAM" id="SSF56349">
    <property type="entry name" value="DNA breaking-rejoining enzymes"/>
    <property type="match status" value="1"/>
</dbReference>
<dbReference type="GO" id="GO:0003677">
    <property type="term" value="F:DNA binding"/>
    <property type="evidence" value="ECO:0007669"/>
    <property type="project" value="UniProtKB-KW"/>
</dbReference>
<sequence length="217" mass="24504">MTKTLVATPDPDDSNRNPKPKKTTAKLRDGVMKRGKTWSYVIRVTDPETGVSKPKWVGGFATEDEAKAARDEARVKARRGEYVDRNTITVGEYLDDWVESHAIEIKPRTLSDYRACIRLYVKPRIGSMRLQAVRPSVITKLYRDLMTDGGRNGKPLAHATVVHLHAILRKAFRDAVETDQLLDSNPVERAEASPRRLRRTGNDLDQRSAQDLPEGRS</sequence>
<dbReference type="Gene3D" id="1.10.150.130">
    <property type="match status" value="1"/>
</dbReference>
<feature type="domain" description="Core-binding (CB)" evidence="4">
    <location>
        <begin position="88"/>
        <end position="176"/>
    </location>
</feature>
<dbReference type="Pfam" id="PF14659">
    <property type="entry name" value="Phage_int_SAM_3"/>
    <property type="match status" value="1"/>
</dbReference>
<protein>
    <submittedName>
        <fullName evidence="5">Arm DNA-binding domain-containing protein</fullName>
    </submittedName>
</protein>
<reference evidence="6" key="1">
    <citation type="journal article" date="2019" name="Int. J. Syst. Evol. Microbiol.">
        <title>The Global Catalogue of Microorganisms (GCM) 10K type strain sequencing project: providing services to taxonomists for standard genome sequencing and annotation.</title>
        <authorList>
            <consortium name="The Broad Institute Genomics Platform"/>
            <consortium name="The Broad Institute Genome Sequencing Center for Infectious Disease"/>
            <person name="Wu L."/>
            <person name="Ma J."/>
        </authorList>
    </citation>
    <scope>NUCLEOTIDE SEQUENCE [LARGE SCALE GENOMIC DNA]</scope>
    <source>
        <strain evidence="6">CGMCC 4.7132</strain>
    </source>
</reference>
<comment type="caution">
    <text evidence="5">The sequence shown here is derived from an EMBL/GenBank/DDBJ whole genome shotgun (WGS) entry which is preliminary data.</text>
</comment>
<evidence type="ECO:0000256" key="2">
    <source>
        <dbReference type="PROSITE-ProRule" id="PRU01248"/>
    </source>
</evidence>
<dbReference type="InterPro" id="IPR028259">
    <property type="entry name" value="AP2-like_int_N"/>
</dbReference>
<evidence type="ECO:0000313" key="6">
    <source>
        <dbReference type="Proteomes" id="UP001596004"/>
    </source>
</evidence>
<dbReference type="InterPro" id="IPR004107">
    <property type="entry name" value="Integrase_SAM-like_N"/>
</dbReference>
<dbReference type="InterPro" id="IPR010998">
    <property type="entry name" value="Integrase_recombinase_N"/>
</dbReference>
<dbReference type="RefSeq" id="WP_380842076.1">
    <property type="nucleotide sequence ID" value="NZ_JBHSFP010000013.1"/>
</dbReference>
<organism evidence="5 6">
    <name type="scientific">Sphaerisporangium dianthi</name>
    <dbReference type="NCBI Taxonomy" id="1436120"/>
    <lineage>
        <taxon>Bacteria</taxon>
        <taxon>Bacillati</taxon>
        <taxon>Actinomycetota</taxon>
        <taxon>Actinomycetes</taxon>
        <taxon>Streptosporangiales</taxon>
        <taxon>Streptosporangiaceae</taxon>
        <taxon>Sphaerisporangium</taxon>
    </lineage>
</organism>
<name>A0ABV9CKM8_9ACTN</name>
<dbReference type="InterPro" id="IPR011010">
    <property type="entry name" value="DNA_brk_join_enz"/>
</dbReference>
<evidence type="ECO:0000259" key="4">
    <source>
        <dbReference type="PROSITE" id="PS51900"/>
    </source>
</evidence>
<accession>A0ABV9CKM8</accession>
<keyword evidence="1 2" id="KW-0238">DNA-binding</keyword>